<evidence type="ECO:0000313" key="2">
    <source>
        <dbReference type="EMBL" id="MFF3228218.1"/>
    </source>
</evidence>
<sequence>MGTYPADVMNPAPEIPDMYWALSASVQTYVWCKLVELGIDLVGISEFIDYPGMIPGVSLLDWETGAPNARYHALALLLRHFAEGDALAATTTGVFPDPRIHAQAFVTASGRRKLLLVNKTAAPVAVTVPDVGGGADFEQVGADGYRTTLADDTAVLEAFATSVVSY</sequence>
<dbReference type="Proteomes" id="UP001601948">
    <property type="component" value="Unassembled WGS sequence"/>
</dbReference>
<dbReference type="EMBL" id="JBIAPI010000013">
    <property type="protein sequence ID" value="MFF3228218.1"/>
    <property type="molecule type" value="Genomic_DNA"/>
</dbReference>
<name>A0ABW6R3Y4_9NOCA</name>
<reference evidence="2 3" key="1">
    <citation type="submission" date="2024-10" db="EMBL/GenBank/DDBJ databases">
        <title>The Natural Products Discovery Center: Release of the First 8490 Sequenced Strains for Exploring Actinobacteria Biosynthetic Diversity.</title>
        <authorList>
            <person name="Kalkreuter E."/>
            <person name="Kautsar S.A."/>
            <person name="Yang D."/>
            <person name="Bader C.D."/>
            <person name="Teijaro C.N."/>
            <person name="Fluegel L."/>
            <person name="Davis C.M."/>
            <person name="Simpson J.R."/>
            <person name="Lauterbach L."/>
            <person name="Steele A.D."/>
            <person name="Gui C."/>
            <person name="Meng S."/>
            <person name="Li G."/>
            <person name="Viehrig K."/>
            <person name="Ye F."/>
            <person name="Su P."/>
            <person name="Kiefer A.F."/>
            <person name="Nichols A."/>
            <person name="Cepeda A.J."/>
            <person name="Yan W."/>
            <person name="Fan B."/>
            <person name="Jiang Y."/>
            <person name="Adhikari A."/>
            <person name="Zheng C.-J."/>
            <person name="Schuster L."/>
            <person name="Cowan T.M."/>
            <person name="Smanski M.J."/>
            <person name="Chevrette M.G."/>
            <person name="De Carvalho L.P.S."/>
            <person name="Shen B."/>
        </authorList>
    </citation>
    <scope>NUCLEOTIDE SEQUENCE [LARGE SCALE GENOMIC DNA]</scope>
    <source>
        <strain evidence="2 3">NPDC003040</strain>
    </source>
</reference>
<dbReference type="Pfam" id="PF25839">
    <property type="entry name" value="Apionate_lact_C"/>
    <property type="match status" value="1"/>
</dbReference>
<dbReference type="InterPro" id="IPR058789">
    <property type="entry name" value="ApnL_C"/>
</dbReference>
<dbReference type="RefSeq" id="WP_387724851.1">
    <property type="nucleotide sequence ID" value="NZ_JBIAPI010000013.1"/>
</dbReference>
<gene>
    <name evidence="2" type="ORF">ACFYV7_35865</name>
</gene>
<feature type="domain" description="D-apionate lactonase C-terminal" evidence="1">
    <location>
        <begin position="99"/>
        <end position="163"/>
    </location>
</feature>
<protein>
    <recommendedName>
        <fullName evidence="1">D-apionate lactonase C-terminal domain-containing protein</fullName>
    </recommendedName>
</protein>
<keyword evidence="3" id="KW-1185">Reference proteome</keyword>
<comment type="caution">
    <text evidence="2">The sequence shown here is derived from an EMBL/GenBank/DDBJ whole genome shotgun (WGS) entry which is preliminary data.</text>
</comment>
<accession>A0ABW6R3Y4</accession>
<organism evidence="2 3">
    <name type="scientific">Nocardia suismassiliense</name>
    <dbReference type="NCBI Taxonomy" id="2077092"/>
    <lineage>
        <taxon>Bacteria</taxon>
        <taxon>Bacillati</taxon>
        <taxon>Actinomycetota</taxon>
        <taxon>Actinomycetes</taxon>
        <taxon>Mycobacteriales</taxon>
        <taxon>Nocardiaceae</taxon>
        <taxon>Nocardia</taxon>
    </lineage>
</organism>
<evidence type="ECO:0000313" key="3">
    <source>
        <dbReference type="Proteomes" id="UP001601948"/>
    </source>
</evidence>
<evidence type="ECO:0000259" key="1">
    <source>
        <dbReference type="Pfam" id="PF25839"/>
    </source>
</evidence>
<proteinExistence type="predicted"/>